<reference evidence="1" key="1">
    <citation type="submission" date="2020-08" db="EMBL/GenBank/DDBJ databases">
        <title>Multicomponent nature underlies the extraordinary mechanical properties of spider dragline silk.</title>
        <authorList>
            <person name="Kono N."/>
            <person name="Nakamura H."/>
            <person name="Mori M."/>
            <person name="Yoshida Y."/>
            <person name="Ohtoshi R."/>
            <person name="Malay A.D."/>
            <person name="Moran D.A.P."/>
            <person name="Tomita M."/>
            <person name="Numata K."/>
            <person name="Arakawa K."/>
        </authorList>
    </citation>
    <scope>NUCLEOTIDE SEQUENCE</scope>
</reference>
<evidence type="ECO:0000313" key="2">
    <source>
        <dbReference type="Proteomes" id="UP000887159"/>
    </source>
</evidence>
<dbReference type="Proteomes" id="UP000887159">
    <property type="component" value="Unassembled WGS sequence"/>
</dbReference>
<evidence type="ECO:0000313" key="1">
    <source>
        <dbReference type="EMBL" id="GFY17774.1"/>
    </source>
</evidence>
<protein>
    <submittedName>
        <fullName evidence="1">Uncharacterized protein</fullName>
    </submittedName>
</protein>
<accession>A0A8X6SPY4</accession>
<keyword evidence="2" id="KW-1185">Reference proteome</keyword>
<comment type="caution">
    <text evidence="1">The sequence shown here is derived from an EMBL/GenBank/DDBJ whole genome shotgun (WGS) entry which is preliminary data.</text>
</comment>
<organism evidence="1 2">
    <name type="scientific">Trichonephila clavipes</name>
    <name type="common">Golden silk orbweaver</name>
    <name type="synonym">Nephila clavipes</name>
    <dbReference type="NCBI Taxonomy" id="2585209"/>
    <lineage>
        <taxon>Eukaryota</taxon>
        <taxon>Metazoa</taxon>
        <taxon>Ecdysozoa</taxon>
        <taxon>Arthropoda</taxon>
        <taxon>Chelicerata</taxon>
        <taxon>Arachnida</taxon>
        <taxon>Araneae</taxon>
        <taxon>Araneomorphae</taxon>
        <taxon>Entelegynae</taxon>
        <taxon>Araneoidea</taxon>
        <taxon>Nephilidae</taxon>
        <taxon>Trichonephila</taxon>
    </lineage>
</organism>
<proteinExistence type="predicted"/>
<dbReference type="AlphaFoldDB" id="A0A8X6SPY4"/>
<name>A0A8X6SPY4_TRICX</name>
<sequence length="81" mass="9232">MVEYFCKIRADWDCNIRIICSCARSLNRESSFNTMAAQYAKSSAFLSFWTLIGHFEGNTSTAKNHEILRNSTNADKDIVDC</sequence>
<gene>
    <name evidence="1" type="ORF">TNCV_1075091</name>
</gene>
<dbReference type="EMBL" id="BMAU01021346">
    <property type="protein sequence ID" value="GFY17774.1"/>
    <property type="molecule type" value="Genomic_DNA"/>
</dbReference>